<accession>A0ABX1QD07</accession>
<dbReference type="InterPro" id="IPR035709">
    <property type="entry name" value="YoaB-like"/>
</dbReference>
<dbReference type="SUPFAM" id="SSF55298">
    <property type="entry name" value="YjgF-like"/>
    <property type="match status" value="1"/>
</dbReference>
<dbReference type="PANTHER" id="PTHR47328:SF1">
    <property type="entry name" value="RUTC FAMILY PROTEIN YOAB"/>
    <property type="match status" value="1"/>
</dbReference>
<protein>
    <submittedName>
        <fullName evidence="2">RidA family protein</fullName>
    </submittedName>
</protein>
<dbReference type="CDD" id="cd06150">
    <property type="entry name" value="YjgF_YER057c_UK114_like_2"/>
    <property type="match status" value="1"/>
</dbReference>
<evidence type="ECO:0000313" key="3">
    <source>
        <dbReference type="Proteomes" id="UP000648984"/>
    </source>
</evidence>
<gene>
    <name evidence="2" type="ORF">GPA25_11170</name>
</gene>
<evidence type="ECO:0000256" key="1">
    <source>
        <dbReference type="ARBA" id="ARBA00010552"/>
    </source>
</evidence>
<keyword evidence="3" id="KW-1185">Reference proteome</keyword>
<dbReference type="EMBL" id="WTVQ01000016">
    <property type="protein sequence ID" value="NMG75316.1"/>
    <property type="molecule type" value="Genomic_DNA"/>
</dbReference>
<dbReference type="InterPro" id="IPR035959">
    <property type="entry name" value="RutC-like_sf"/>
</dbReference>
<comment type="similarity">
    <text evidence="1">Belongs to the RutC family.</text>
</comment>
<reference evidence="2 3" key="1">
    <citation type="submission" date="2019-12" db="EMBL/GenBank/DDBJ databases">
        <title>Comparative genomics gives insights into the taxonomy of the Azoarcus-Aromatoleum group and reveals separate origins of nif in the plant-associated Azoarcus and non-plant-associated Aromatoleum sub-groups.</title>
        <authorList>
            <person name="Lafos M."/>
            <person name="Maluk M."/>
            <person name="Batista M."/>
            <person name="Junghare M."/>
            <person name="Carmona M."/>
            <person name="Faoro H."/>
            <person name="Cruz L.M."/>
            <person name="Battistoni F."/>
            <person name="De Souza E."/>
            <person name="Pedrosa F."/>
            <person name="Chen W.-M."/>
            <person name="Poole P.S."/>
            <person name="Dixon R.A."/>
            <person name="James E.K."/>
        </authorList>
    </citation>
    <scope>NUCLEOTIDE SEQUENCE [LARGE SCALE GENOMIC DNA]</scope>
    <source>
        <strain evidence="2 3">22Lin</strain>
    </source>
</reference>
<dbReference type="Pfam" id="PF01042">
    <property type="entry name" value="Ribonuc_L-PSP"/>
    <property type="match status" value="1"/>
</dbReference>
<dbReference type="PANTHER" id="PTHR47328">
    <property type="match status" value="1"/>
</dbReference>
<dbReference type="InterPro" id="IPR019897">
    <property type="entry name" value="RidA_CS"/>
</dbReference>
<dbReference type="InterPro" id="IPR006175">
    <property type="entry name" value="YjgF/YER057c/UK114"/>
</dbReference>
<dbReference type="Gene3D" id="3.30.1330.40">
    <property type="entry name" value="RutC-like"/>
    <property type="match status" value="1"/>
</dbReference>
<proteinExistence type="inferred from homology"/>
<dbReference type="PROSITE" id="PS01094">
    <property type="entry name" value="UPF0076"/>
    <property type="match status" value="1"/>
</dbReference>
<name>A0ABX1QD07_9RHOO</name>
<dbReference type="RefSeq" id="WP_169260466.1">
    <property type="nucleotide sequence ID" value="NZ_WTVQ01000016.1"/>
</dbReference>
<sequence>MSIQRHGTTARYSDIVVHNGTAWIVEVPATEGADATTQTREILDSLDGLLARAGSSRERLVMATIYLTDLADYDAMNAAWEAWLPAGSAPSRACVQVAGLARAGWRIEIAVMAAV</sequence>
<dbReference type="Proteomes" id="UP000648984">
    <property type="component" value="Unassembled WGS sequence"/>
</dbReference>
<evidence type="ECO:0000313" key="2">
    <source>
        <dbReference type="EMBL" id="NMG75316.1"/>
    </source>
</evidence>
<organism evidence="2 3">
    <name type="scientific">Aromatoleum diolicum</name>
    <dbReference type="NCBI Taxonomy" id="75796"/>
    <lineage>
        <taxon>Bacteria</taxon>
        <taxon>Pseudomonadati</taxon>
        <taxon>Pseudomonadota</taxon>
        <taxon>Betaproteobacteria</taxon>
        <taxon>Rhodocyclales</taxon>
        <taxon>Rhodocyclaceae</taxon>
        <taxon>Aromatoleum</taxon>
    </lineage>
</organism>
<comment type="caution">
    <text evidence="2">The sequence shown here is derived from an EMBL/GenBank/DDBJ whole genome shotgun (WGS) entry which is preliminary data.</text>
</comment>